<evidence type="ECO:0000313" key="2">
    <source>
        <dbReference type="Proteomes" id="UP000299102"/>
    </source>
</evidence>
<reference evidence="1 2" key="1">
    <citation type="journal article" date="2019" name="Commun. Biol.">
        <title>The bagworm genome reveals a unique fibroin gene that provides high tensile strength.</title>
        <authorList>
            <person name="Kono N."/>
            <person name="Nakamura H."/>
            <person name="Ohtoshi R."/>
            <person name="Tomita M."/>
            <person name="Numata K."/>
            <person name="Arakawa K."/>
        </authorList>
    </citation>
    <scope>NUCLEOTIDE SEQUENCE [LARGE SCALE GENOMIC DNA]</scope>
</reference>
<keyword evidence="2" id="KW-1185">Reference proteome</keyword>
<dbReference type="EMBL" id="BGZK01001050">
    <property type="protein sequence ID" value="GBP69730.1"/>
    <property type="molecule type" value="Genomic_DNA"/>
</dbReference>
<dbReference type="OrthoDB" id="10050074at2759"/>
<organism evidence="1 2">
    <name type="scientific">Eumeta variegata</name>
    <name type="common">Bagworm moth</name>
    <name type="synonym">Eumeta japonica</name>
    <dbReference type="NCBI Taxonomy" id="151549"/>
    <lineage>
        <taxon>Eukaryota</taxon>
        <taxon>Metazoa</taxon>
        <taxon>Ecdysozoa</taxon>
        <taxon>Arthropoda</taxon>
        <taxon>Hexapoda</taxon>
        <taxon>Insecta</taxon>
        <taxon>Pterygota</taxon>
        <taxon>Neoptera</taxon>
        <taxon>Endopterygota</taxon>
        <taxon>Lepidoptera</taxon>
        <taxon>Glossata</taxon>
        <taxon>Ditrysia</taxon>
        <taxon>Tineoidea</taxon>
        <taxon>Psychidae</taxon>
        <taxon>Oiketicinae</taxon>
        <taxon>Eumeta</taxon>
    </lineage>
</organism>
<proteinExistence type="predicted"/>
<dbReference type="Proteomes" id="UP000299102">
    <property type="component" value="Unassembled WGS sequence"/>
</dbReference>
<accession>A0A4C1Y2J0</accession>
<evidence type="ECO:0000313" key="1">
    <source>
        <dbReference type="EMBL" id="GBP69730.1"/>
    </source>
</evidence>
<sequence length="107" mass="11974">MKDASERFFDVDPLLVEAVTYEPPPPNHFGRKPRNVLIDPPDDLTVAVEKLLELNKMSVRVGHTRVPGRMDGPGAWTAHNGFFSSFPTPFARGELQKKNAARSAFRN</sequence>
<gene>
    <name evidence="1" type="ORF">EVAR_79965_1</name>
</gene>
<protein>
    <submittedName>
        <fullName evidence="1">Uncharacterized protein</fullName>
    </submittedName>
</protein>
<dbReference type="AlphaFoldDB" id="A0A4C1Y2J0"/>
<name>A0A4C1Y2J0_EUMVA</name>
<comment type="caution">
    <text evidence="1">The sequence shown here is derived from an EMBL/GenBank/DDBJ whole genome shotgun (WGS) entry which is preliminary data.</text>
</comment>